<dbReference type="Pfam" id="PF02518">
    <property type="entry name" value="HATPase_c"/>
    <property type="match status" value="1"/>
</dbReference>
<dbReference type="Pfam" id="PF00672">
    <property type="entry name" value="HAMP"/>
    <property type="match status" value="1"/>
</dbReference>
<feature type="domain" description="HAMP" evidence="8">
    <location>
        <begin position="331"/>
        <end position="385"/>
    </location>
</feature>
<keyword evidence="4" id="KW-0808">Transferase</keyword>
<evidence type="ECO:0000313" key="9">
    <source>
        <dbReference type="EMBL" id="ASA23348.1"/>
    </source>
</evidence>
<gene>
    <name evidence="9" type="ORF">B9T62_22600</name>
</gene>
<sequence length="615" mass="70198">MSGLFYHVIVYVFAYNLSGGIGEMKRYISIRAKFITLFVLLITIPFLISGISTYNKFAEETEKNSRAYSMQIMNQVKINLENTIKDADRITVAPLYNEDVLRILEKHSYEEPGEEKLIPSAEITKMARVAASLTLDQPGIERMIFFTGDGIMYSVEEKLTQRYWNEKGNSWMQEVLNAEGRLVIIEPHETTYYKRTERVISAARALNHPATGQSIGVVKIDFNMKELEALLSEVWLSDNSQFYLTKDNGELLFPDELVNFPDTGPGDGTIDWNGQTYLYTTMHSKSTKVNIHGLIPMADLQRGGKEIVGFTILISVISLIIAYLLAIFTSERLVRPIRYLQSRMRRVKDGAFSERADLSLMNRDEIGQLAQGFNLMVTEVERLVKEVYETKLREREAELSALQSQINPHFLYNTLELVSMQALKERNLEISDIVASLGKMLRYTVDKQERPVQLKEEIRFVHAYLQIQLSRHGEKLSSEMYVDPSFESCLVPKLLLQPLVENALEHGMGNSGLTITIRASVLDQDLLLTVQDNGVGMPPQRLLEVREQMLCKPERDGSRPKFGDTLKGYAIKNIHHRIQLLYGVEYGLSVESDEASGTLWRIRLPLRWGELECTM</sequence>
<dbReference type="SUPFAM" id="SSF158472">
    <property type="entry name" value="HAMP domain-like"/>
    <property type="match status" value="1"/>
</dbReference>
<dbReference type="InterPro" id="IPR003594">
    <property type="entry name" value="HATPase_dom"/>
</dbReference>
<keyword evidence="7" id="KW-0812">Transmembrane</keyword>
<dbReference type="OrthoDB" id="9776552at2"/>
<feature type="transmembrane region" description="Helical" evidence="7">
    <location>
        <begin position="307"/>
        <end position="328"/>
    </location>
</feature>
<name>A0A2Z2KUE0_9BACL</name>
<dbReference type="Gene3D" id="6.10.340.10">
    <property type="match status" value="1"/>
</dbReference>
<dbReference type="CDD" id="cd06225">
    <property type="entry name" value="HAMP"/>
    <property type="match status" value="1"/>
</dbReference>
<dbReference type="GO" id="GO:0005886">
    <property type="term" value="C:plasma membrane"/>
    <property type="evidence" value="ECO:0007669"/>
    <property type="project" value="UniProtKB-SubCell"/>
</dbReference>
<comment type="subcellular location">
    <subcellularLocation>
        <location evidence="1">Cell membrane</location>
        <topology evidence="1">Multi-pass membrane protein</topology>
    </subcellularLocation>
</comment>
<keyword evidence="2" id="KW-1003">Cell membrane</keyword>
<evidence type="ECO:0000256" key="2">
    <source>
        <dbReference type="ARBA" id="ARBA00022475"/>
    </source>
</evidence>
<dbReference type="PROSITE" id="PS50885">
    <property type="entry name" value="HAMP"/>
    <property type="match status" value="1"/>
</dbReference>
<dbReference type="EMBL" id="CP021780">
    <property type="protein sequence ID" value="ASA23348.1"/>
    <property type="molecule type" value="Genomic_DNA"/>
</dbReference>
<dbReference type="Pfam" id="PF06580">
    <property type="entry name" value="His_kinase"/>
    <property type="match status" value="1"/>
</dbReference>
<protein>
    <recommendedName>
        <fullName evidence="8">HAMP domain-containing protein</fullName>
    </recommendedName>
</protein>
<dbReference type="Gene3D" id="3.30.565.10">
    <property type="entry name" value="Histidine kinase-like ATPase, C-terminal domain"/>
    <property type="match status" value="1"/>
</dbReference>
<organism evidence="9 10">
    <name type="scientific">Paenibacillus donghaensis</name>
    <dbReference type="NCBI Taxonomy" id="414771"/>
    <lineage>
        <taxon>Bacteria</taxon>
        <taxon>Bacillati</taxon>
        <taxon>Bacillota</taxon>
        <taxon>Bacilli</taxon>
        <taxon>Bacillales</taxon>
        <taxon>Paenibacillaceae</taxon>
        <taxon>Paenibacillus</taxon>
    </lineage>
</organism>
<evidence type="ECO:0000259" key="8">
    <source>
        <dbReference type="PROSITE" id="PS50885"/>
    </source>
</evidence>
<dbReference type="PANTHER" id="PTHR34220:SF7">
    <property type="entry name" value="SENSOR HISTIDINE KINASE YPDA"/>
    <property type="match status" value="1"/>
</dbReference>
<dbReference type="InterPro" id="IPR010559">
    <property type="entry name" value="Sig_transdc_His_kin_internal"/>
</dbReference>
<keyword evidence="6 7" id="KW-0472">Membrane</keyword>
<dbReference type="KEGG" id="pdh:B9T62_22600"/>
<accession>A0A2Z2KUE0</accession>
<dbReference type="Gene3D" id="3.30.450.20">
    <property type="entry name" value="PAS domain"/>
    <property type="match status" value="2"/>
</dbReference>
<dbReference type="InterPro" id="IPR003660">
    <property type="entry name" value="HAMP_dom"/>
</dbReference>
<dbReference type="AlphaFoldDB" id="A0A2Z2KUE0"/>
<dbReference type="SMART" id="SM00304">
    <property type="entry name" value="HAMP"/>
    <property type="match status" value="1"/>
</dbReference>
<keyword evidence="5" id="KW-0418">Kinase</keyword>
<evidence type="ECO:0000313" key="10">
    <source>
        <dbReference type="Proteomes" id="UP000249890"/>
    </source>
</evidence>
<evidence type="ECO:0000256" key="5">
    <source>
        <dbReference type="ARBA" id="ARBA00022777"/>
    </source>
</evidence>
<dbReference type="GO" id="GO:0000155">
    <property type="term" value="F:phosphorelay sensor kinase activity"/>
    <property type="evidence" value="ECO:0007669"/>
    <property type="project" value="InterPro"/>
</dbReference>
<evidence type="ECO:0000256" key="7">
    <source>
        <dbReference type="SAM" id="Phobius"/>
    </source>
</evidence>
<dbReference type="SUPFAM" id="SSF55874">
    <property type="entry name" value="ATPase domain of HSP90 chaperone/DNA topoisomerase II/histidine kinase"/>
    <property type="match status" value="1"/>
</dbReference>
<keyword evidence="7" id="KW-1133">Transmembrane helix</keyword>
<evidence type="ECO:0000256" key="3">
    <source>
        <dbReference type="ARBA" id="ARBA00022553"/>
    </source>
</evidence>
<feature type="transmembrane region" description="Helical" evidence="7">
    <location>
        <begin position="6"/>
        <end position="22"/>
    </location>
</feature>
<dbReference type="InterPro" id="IPR036890">
    <property type="entry name" value="HATPase_C_sf"/>
</dbReference>
<keyword evidence="10" id="KW-1185">Reference proteome</keyword>
<dbReference type="InterPro" id="IPR050640">
    <property type="entry name" value="Bact_2-comp_sensor_kinase"/>
</dbReference>
<reference evidence="9 10" key="1">
    <citation type="submission" date="2017-06" db="EMBL/GenBank/DDBJ databases">
        <title>Complete genome sequence of Paenibacillus donghaensis KCTC 13049T isolated from East Sea sediment, South Korea.</title>
        <authorList>
            <person name="Jung B.K."/>
            <person name="Hong S.-J."/>
            <person name="Shin J.-H."/>
        </authorList>
    </citation>
    <scope>NUCLEOTIDE SEQUENCE [LARGE SCALE GENOMIC DNA]</scope>
    <source>
        <strain evidence="9 10">KCTC 13049</strain>
    </source>
</reference>
<feature type="transmembrane region" description="Helical" evidence="7">
    <location>
        <begin position="34"/>
        <end position="54"/>
    </location>
</feature>
<proteinExistence type="predicted"/>
<evidence type="ECO:0000256" key="6">
    <source>
        <dbReference type="ARBA" id="ARBA00023136"/>
    </source>
</evidence>
<evidence type="ECO:0000256" key="4">
    <source>
        <dbReference type="ARBA" id="ARBA00022679"/>
    </source>
</evidence>
<evidence type="ECO:0000256" key="1">
    <source>
        <dbReference type="ARBA" id="ARBA00004651"/>
    </source>
</evidence>
<keyword evidence="3" id="KW-0597">Phosphoprotein</keyword>
<dbReference type="Proteomes" id="UP000249890">
    <property type="component" value="Chromosome"/>
</dbReference>
<dbReference type="PANTHER" id="PTHR34220">
    <property type="entry name" value="SENSOR HISTIDINE KINASE YPDA"/>
    <property type="match status" value="1"/>
</dbReference>